<dbReference type="AlphaFoldDB" id="A0AAX0H9L1"/>
<dbReference type="GO" id="GO:0005509">
    <property type="term" value="F:calcium ion binding"/>
    <property type="evidence" value="ECO:0007669"/>
    <property type="project" value="InterPro"/>
</dbReference>
<dbReference type="InterPro" id="IPR001343">
    <property type="entry name" value="Hemolysn_Ca-bd"/>
</dbReference>
<evidence type="ECO:0000313" key="1">
    <source>
        <dbReference type="EMBL" id="OCR89976.1"/>
    </source>
</evidence>
<gene>
    <name evidence="1" type="ORF">CFT12S02225_09065</name>
</gene>
<feature type="non-terminal residue" evidence="1">
    <location>
        <position position="1"/>
    </location>
</feature>
<organism evidence="1 2">
    <name type="scientific">Campylobacter fetus subsp. testudinum</name>
    <dbReference type="NCBI Taxonomy" id="1507806"/>
    <lineage>
        <taxon>Bacteria</taxon>
        <taxon>Pseudomonadati</taxon>
        <taxon>Campylobacterota</taxon>
        <taxon>Epsilonproteobacteria</taxon>
        <taxon>Campylobacterales</taxon>
        <taxon>Campylobacteraceae</taxon>
        <taxon>Campylobacter</taxon>
    </lineage>
</organism>
<dbReference type="Proteomes" id="UP000093100">
    <property type="component" value="Unassembled WGS sequence"/>
</dbReference>
<proteinExistence type="predicted"/>
<protein>
    <recommendedName>
        <fullName evidence="3">S-layer protein</fullName>
    </recommendedName>
</protein>
<name>A0AAX0H9L1_CAMFE</name>
<dbReference type="RefSeq" id="WP_201029348.1">
    <property type="nucleotide sequence ID" value="NZ_LFLK01000022.1"/>
</dbReference>
<accession>A0AAX0H9L1</accession>
<dbReference type="PRINTS" id="PR00313">
    <property type="entry name" value="CABNDNGRPT"/>
</dbReference>
<evidence type="ECO:0000313" key="2">
    <source>
        <dbReference type="Proteomes" id="UP000093100"/>
    </source>
</evidence>
<dbReference type="EMBL" id="LFLK01000022">
    <property type="protein sequence ID" value="OCR89976.1"/>
    <property type="molecule type" value="Genomic_DNA"/>
</dbReference>
<comment type="caution">
    <text evidence="1">The sequence shown here is derived from an EMBL/GenBank/DDBJ whole genome shotgun (WGS) entry which is preliminary data.</text>
</comment>
<evidence type="ECO:0008006" key="3">
    <source>
        <dbReference type="Google" id="ProtNLM"/>
    </source>
</evidence>
<sequence>LDNPSIDIEKTQAFTTGADKLIGTSGDDIFLGNKETIQPGDIVDGGAGNDTLKAFGGATLQGVIVQNVENVEVYNSTSTDVIDTTTITGLEKLSLIRSEVAGNNIAGASISNGQTISYSEVIGSAANKEATSTITSGNAKSINLELNATKNYITTVVLSDALETLNLTTTGKVSMTKTATDSLNAAGLTTLNLKSTDTLALNLGNAANNADALQTIDASTSTANITLNLVGTNLKALKNIKLGSGNDKVNAIAGVTIDGGAGNDTLVLAEARLLNEKDLSTFTNFEGVIVEAAISSGTVDLGKLGFSSLGLKDSVSSTAVITVDSGTTISFLADGKSIYEGGLLVKGAAAAADTTLNITLDGSELTNAKLDATISGIKDVNIINLNSIDSGDKTLTGNKLTISKLDYTDNTDSKKAGTVINITGNDKTELALAATSKDVVTKVDAGALEGGLTIDLSINGLKNGATLIGGKGDDIITIKDTAINNIIIDLSAGGSDTVKMDAASGFTNSYSVVNGFGKDDKIEIIVAHAINTAITKLDNIKDTSSFSDILDLAAAGTRGATNTVLKYFHFDGDTYVVADNTNDATFTAATDGLIKLAGIYELTSNDSGTTATITIAE</sequence>
<reference evidence="1 2" key="1">
    <citation type="journal article" date="2016" name="Genome Biol. Evol.">
        <title>Comparative Genomics of Campylobacter fetus from Reptiles and Mammals Reveals Divergent Evolution in Host-Associated Lineages.</title>
        <authorList>
            <person name="Gilbert M.J."/>
            <person name="Miller W.G."/>
            <person name="Yee E."/>
            <person name="Zomer A.L."/>
            <person name="van der Graaf-van Bloois L."/>
            <person name="Fitzgerald C."/>
            <person name="Forbes K.J."/>
            <person name="Meric G."/>
            <person name="Sheppard S.K."/>
            <person name="Wagenaar J.A."/>
            <person name="Duim B."/>
        </authorList>
    </citation>
    <scope>NUCLEOTIDE SEQUENCE [LARGE SCALE GENOMIC DNA]</scope>
    <source>
        <strain evidence="1 2">12S02225-3</strain>
    </source>
</reference>
<dbReference type="Pfam" id="PF00353">
    <property type="entry name" value="HemolysinCabind"/>
    <property type="match status" value="3"/>
</dbReference>